<dbReference type="Pfam" id="PF12666">
    <property type="entry name" value="PrgI"/>
    <property type="match status" value="1"/>
</dbReference>
<comment type="caution">
    <text evidence="2">The sequence shown here is derived from an EMBL/GenBank/DDBJ whole genome shotgun (WGS) entry which is preliminary data.</text>
</comment>
<dbReference type="Pfam" id="PF13620">
    <property type="entry name" value="CarboxypepD_reg"/>
    <property type="match status" value="1"/>
</dbReference>
<sequence>MVEEEQHVAKTHPVPQQVFGVEFKLVGDLTLRQFLILAVFGFFAFLLFSLPIFVFLRFLLAGIVFLAGILFALVPFQDQPLDRWLVAFFRAIYAPTRRVWIKSAEPMEFLVMEIPKIVRTVEQAVSPEESRRRLEALLATVKEEGTLTTLDIAENRFLESIKILSRGMLVSAPAPAVSPAIPSVTVTPPLPPPLPEVKFVEVQKIERRPSLASRINFASENVFKVQRGREASYFTARRNIRAGRRLGALAIAGEAVYAPVRERVIEPILPEVPVLPPQAATPAPISTPELAPSEPNIISGTVYDQRGNLLPSALVVVKDKKGNIVRAVKANVLGKFTVSPLPNGTYTLELPKIGAIFAKIGIELIGKLVPPLEVRPS</sequence>
<dbReference type="InterPro" id="IPR024414">
    <property type="entry name" value="Uncharacterised_PrgI"/>
</dbReference>
<gene>
    <name evidence="2" type="ORF">A2797_01480</name>
</gene>
<evidence type="ECO:0000313" key="3">
    <source>
        <dbReference type="Proteomes" id="UP000179005"/>
    </source>
</evidence>
<dbReference type="Proteomes" id="UP000179005">
    <property type="component" value="Unassembled WGS sequence"/>
</dbReference>
<dbReference type="SUPFAM" id="SSF49478">
    <property type="entry name" value="Cna protein B-type domain"/>
    <property type="match status" value="1"/>
</dbReference>
<dbReference type="AlphaFoldDB" id="A0A1F4VBV1"/>
<dbReference type="STRING" id="1802619.A2797_01480"/>
<keyword evidence="1" id="KW-0812">Transmembrane</keyword>
<keyword evidence="1" id="KW-0472">Membrane</keyword>
<keyword evidence="1" id="KW-1133">Transmembrane helix</keyword>
<proteinExistence type="predicted"/>
<name>A0A1F4VBV1_UNCKA</name>
<feature type="transmembrane region" description="Helical" evidence="1">
    <location>
        <begin position="34"/>
        <end position="52"/>
    </location>
</feature>
<feature type="transmembrane region" description="Helical" evidence="1">
    <location>
        <begin position="58"/>
        <end position="76"/>
    </location>
</feature>
<accession>A0A1F4VBV1</accession>
<dbReference type="Gene3D" id="2.60.40.1120">
    <property type="entry name" value="Carboxypeptidase-like, regulatory domain"/>
    <property type="match status" value="1"/>
</dbReference>
<dbReference type="EMBL" id="MEVC01000018">
    <property type="protein sequence ID" value="OGC54722.1"/>
    <property type="molecule type" value="Genomic_DNA"/>
</dbReference>
<evidence type="ECO:0000256" key="1">
    <source>
        <dbReference type="SAM" id="Phobius"/>
    </source>
</evidence>
<reference evidence="2 3" key="1">
    <citation type="journal article" date="2016" name="Nat. Commun.">
        <title>Thousands of microbial genomes shed light on interconnected biogeochemical processes in an aquifer system.</title>
        <authorList>
            <person name="Anantharaman K."/>
            <person name="Brown C.T."/>
            <person name="Hug L.A."/>
            <person name="Sharon I."/>
            <person name="Castelle C.J."/>
            <person name="Probst A.J."/>
            <person name="Thomas B.C."/>
            <person name="Singh A."/>
            <person name="Wilkins M.J."/>
            <person name="Karaoz U."/>
            <person name="Brodie E.L."/>
            <person name="Williams K.H."/>
            <person name="Hubbard S.S."/>
            <person name="Banfield J.F."/>
        </authorList>
    </citation>
    <scope>NUCLEOTIDE SEQUENCE [LARGE SCALE GENOMIC DNA]</scope>
</reference>
<protein>
    <recommendedName>
        <fullName evidence="4">Carboxypeptidase regulatory-like domain-containing protein</fullName>
    </recommendedName>
</protein>
<evidence type="ECO:0000313" key="2">
    <source>
        <dbReference type="EMBL" id="OGC54722.1"/>
    </source>
</evidence>
<organism evidence="2 3">
    <name type="scientific">candidate division WWE3 bacterium RIFCSPHIGHO2_01_FULL_48_15</name>
    <dbReference type="NCBI Taxonomy" id="1802619"/>
    <lineage>
        <taxon>Bacteria</taxon>
        <taxon>Katanobacteria</taxon>
    </lineage>
</organism>
<evidence type="ECO:0008006" key="4">
    <source>
        <dbReference type="Google" id="ProtNLM"/>
    </source>
</evidence>